<proteinExistence type="predicted"/>
<feature type="domain" description="Plastocyanin-like" evidence="4">
    <location>
        <begin position="314"/>
        <end position="462"/>
    </location>
</feature>
<dbReference type="InterPro" id="IPR033138">
    <property type="entry name" value="Cu_oxidase_CS"/>
</dbReference>
<dbReference type="PROSITE" id="PS00080">
    <property type="entry name" value="MULTICOPPER_OXIDASE2"/>
    <property type="match status" value="1"/>
</dbReference>
<evidence type="ECO:0000256" key="1">
    <source>
        <dbReference type="ARBA" id="ARBA00013107"/>
    </source>
</evidence>
<evidence type="ECO:0000313" key="6">
    <source>
        <dbReference type="Proteomes" id="UP001158576"/>
    </source>
</evidence>
<dbReference type="PANTHER" id="PTHR11709">
    <property type="entry name" value="MULTI-COPPER OXIDASE"/>
    <property type="match status" value="1"/>
</dbReference>
<protein>
    <recommendedName>
        <fullName evidence="1">ferroxidase</fullName>
        <ecNumber evidence="1">1.16.3.1</ecNumber>
    </recommendedName>
</protein>
<dbReference type="InterPro" id="IPR002355">
    <property type="entry name" value="Cu_oxidase_Cu_BS"/>
</dbReference>
<dbReference type="PROSITE" id="PS00079">
    <property type="entry name" value="MULTICOPPER_OXIDASE1"/>
    <property type="match status" value="1"/>
</dbReference>
<gene>
    <name evidence="5" type="ORF">OKIOD_LOCUS13203</name>
</gene>
<evidence type="ECO:0000313" key="5">
    <source>
        <dbReference type="EMBL" id="CAG5109977.1"/>
    </source>
</evidence>
<organism evidence="5 6">
    <name type="scientific">Oikopleura dioica</name>
    <name type="common">Tunicate</name>
    <dbReference type="NCBI Taxonomy" id="34765"/>
    <lineage>
        <taxon>Eukaryota</taxon>
        <taxon>Metazoa</taxon>
        <taxon>Chordata</taxon>
        <taxon>Tunicata</taxon>
        <taxon>Appendicularia</taxon>
        <taxon>Copelata</taxon>
        <taxon>Oikopleuridae</taxon>
        <taxon>Oikopleura</taxon>
    </lineage>
</organism>
<dbReference type="Proteomes" id="UP001158576">
    <property type="component" value="Chromosome 2"/>
</dbReference>
<dbReference type="EC" id="1.16.3.1" evidence="1"/>
<dbReference type="Gene3D" id="2.60.40.420">
    <property type="entry name" value="Cupredoxins - blue copper proteins"/>
    <property type="match status" value="2"/>
</dbReference>
<dbReference type="Pfam" id="PF07731">
    <property type="entry name" value="Cu-oxidase_2"/>
    <property type="match status" value="1"/>
</dbReference>
<dbReference type="InterPro" id="IPR045087">
    <property type="entry name" value="Cu-oxidase_fam"/>
</dbReference>
<evidence type="ECO:0000259" key="4">
    <source>
        <dbReference type="Pfam" id="PF07731"/>
    </source>
</evidence>
<dbReference type="EMBL" id="OU015567">
    <property type="protein sequence ID" value="CAG5109977.1"/>
    <property type="molecule type" value="Genomic_DNA"/>
</dbReference>
<evidence type="ECO:0000256" key="3">
    <source>
        <dbReference type="ARBA" id="ARBA00023002"/>
    </source>
</evidence>
<sequence length="515" mass="58431">MPLVLTDWWNSDSTYLAGTDPYRYGNTNGKRMTGAGTKHCRTEDKPFLTGVKMSSLCVDSILANGRGQYRRLPSEKETGFEFSVLEEYLVSQTSNRVQLKTIHAGFEHPILIRPTDDRKLIINAADGRRILPREGDGIFMGVGETLNIEVDFPLEEQRLELLAEIIFEGVGKKARHYENPFVKITFVRDSAIYGSKIENRLIAAFPESEARYPSIFAADNEVEDKILLNCPAKKVGKITCVTVVDFKRDPEYESLLEKTPPSINEEPDRVIDLNMNFAVGAAINGIEFKYPEMPFFDGPNSAGITICSEKALKTGGHCTQILEVEKGELIEFRVTAAENLLNIVRRWQWTYHAIHLHGYEFVVTDIGFGRANQTTGFIEGLHPAISCKDDQIKCNRAEFDEEIFTSQRSNRDDHILKNTVLVPAMGFVTFRIRADNPGIWPFHCHQLFHNYEGMAVALFVKDRDENKPFSYLPKNMPRCHHYHPKNIAIDEEPIRQNSSSGITASTLFLFIFLIL</sequence>
<keyword evidence="3" id="KW-0560">Oxidoreductase</keyword>
<evidence type="ECO:0000256" key="2">
    <source>
        <dbReference type="ARBA" id="ARBA00022723"/>
    </source>
</evidence>
<keyword evidence="2" id="KW-0479">Metal-binding</keyword>
<dbReference type="InterPro" id="IPR011706">
    <property type="entry name" value="Cu-oxidase_C"/>
</dbReference>
<reference evidence="5 6" key="1">
    <citation type="submission" date="2021-04" db="EMBL/GenBank/DDBJ databases">
        <authorList>
            <person name="Bliznina A."/>
        </authorList>
    </citation>
    <scope>NUCLEOTIDE SEQUENCE [LARGE SCALE GENOMIC DNA]</scope>
</reference>
<keyword evidence="6" id="KW-1185">Reference proteome</keyword>
<name>A0ABN7SYX4_OIKDI</name>
<dbReference type="SUPFAM" id="SSF49503">
    <property type="entry name" value="Cupredoxins"/>
    <property type="match status" value="2"/>
</dbReference>
<dbReference type="InterPro" id="IPR008972">
    <property type="entry name" value="Cupredoxin"/>
</dbReference>
<accession>A0ABN7SYX4</accession>